<dbReference type="Gene3D" id="3.30.465.10">
    <property type="match status" value="1"/>
</dbReference>
<keyword evidence="2" id="KW-0285">Flavoprotein</keyword>
<organism evidence="6 7">
    <name type="scientific">Mesoterricola silvestris</name>
    <dbReference type="NCBI Taxonomy" id="2927979"/>
    <lineage>
        <taxon>Bacteria</taxon>
        <taxon>Pseudomonadati</taxon>
        <taxon>Acidobacteriota</taxon>
        <taxon>Holophagae</taxon>
        <taxon>Holophagales</taxon>
        <taxon>Holophagaceae</taxon>
        <taxon>Mesoterricola</taxon>
    </lineage>
</organism>
<protein>
    <submittedName>
        <fullName evidence="6">Lactate dehydrogenase</fullName>
    </submittedName>
</protein>
<feature type="domain" description="FAD-binding PCMH-type" evidence="5">
    <location>
        <begin position="33"/>
        <end position="213"/>
    </location>
</feature>
<dbReference type="Proteomes" id="UP001238179">
    <property type="component" value="Chromosome"/>
</dbReference>
<dbReference type="InterPro" id="IPR016166">
    <property type="entry name" value="FAD-bd_PCMH"/>
</dbReference>
<proteinExistence type="predicted"/>
<evidence type="ECO:0000313" key="6">
    <source>
        <dbReference type="EMBL" id="BDU73516.1"/>
    </source>
</evidence>
<accession>A0AA48GX64</accession>
<evidence type="ECO:0000256" key="4">
    <source>
        <dbReference type="ARBA" id="ARBA00023002"/>
    </source>
</evidence>
<sequence length="466" mass="49888">MDALLEDLTALLGPGAVLADPSEREKYETGWRYGKGRARVVARPSTTAEVSAFMAYCHGKGLRVIVQGANTGLVGASVPDEGGAMAVLSLERLNRRMEIDPTDRTALVDGGVLLSALNGALAEHGLHFPVDLGADPQIGGMIATNTGGTRLLRYGDVRRNLLGLEVVLADGTVVDTLSALRKNNTGLDWKQLFTGTSGLYGVVTGAVLQVAPLPRQRAVALVALSGGGAVLDLLRSLEGGLFEVFTAYEVISGEALAAVFRHQETLRNPFDEVPPYTALVELASSLPESSLDLASLLEEALGAHMEAHGEGVLDARFGKPAEFWAIRHHVSESLRGEGRVLAFDIAVPRSGLPAFTEAVKAWLGREHPFMRVCDFGHWGDGGTHLNLVWREADSPLPAAELVPRVQRKVYDLAVLEHRGSYSAEHGVGPHNQHYHDLYTPPAVKAAGAALRAHFDPEGLLGITRLW</sequence>
<dbReference type="GO" id="GO:0071949">
    <property type="term" value="F:FAD binding"/>
    <property type="evidence" value="ECO:0007669"/>
    <property type="project" value="InterPro"/>
</dbReference>
<dbReference type="SUPFAM" id="SSF55103">
    <property type="entry name" value="FAD-linked oxidases, C-terminal domain"/>
    <property type="match status" value="1"/>
</dbReference>
<evidence type="ECO:0000313" key="7">
    <source>
        <dbReference type="Proteomes" id="UP001238179"/>
    </source>
</evidence>
<dbReference type="InterPro" id="IPR051264">
    <property type="entry name" value="FAD-oxidored/transferase_4"/>
</dbReference>
<dbReference type="PANTHER" id="PTHR43716:SF1">
    <property type="entry name" value="D-2-HYDROXYGLUTARATE DEHYDROGENASE, MITOCHONDRIAL"/>
    <property type="match status" value="1"/>
</dbReference>
<dbReference type="SUPFAM" id="SSF56176">
    <property type="entry name" value="FAD-binding/transporter-associated domain-like"/>
    <property type="match status" value="1"/>
</dbReference>
<evidence type="ECO:0000256" key="2">
    <source>
        <dbReference type="ARBA" id="ARBA00022630"/>
    </source>
</evidence>
<dbReference type="InterPro" id="IPR036318">
    <property type="entry name" value="FAD-bd_PCMH-like_sf"/>
</dbReference>
<dbReference type="RefSeq" id="WP_316412187.1">
    <property type="nucleotide sequence ID" value="NZ_AP027080.1"/>
</dbReference>
<dbReference type="KEGG" id="msil:METEAL_26900"/>
<dbReference type="InterPro" id="IPR004113">
    <property type="entry name" value="FAD-bd_oxidored_4_C"/>
</dbReference>
<dbReference type="Gene3D" id="3.30.70.2740">
    <property type="match status" value="1"/>
</dbReference>
<keyword evidence="3" id="KW-0274">FAD</keyword>
<dbReference type="EMBL" id="AP027080">
    <property type="protein sequence ID" value="BDU73516.1"/>
    <property type="molecule type" value="Genomic_DNA"/>
</dbReference>
<evidence type="ECO:0000256" key="3">
    <source>
        <dbReference type="ARBA" id="ARBA00022827"/>
    </source>
</evidence>
<dbReference type="Gene3D" id="3.30.43.10">
    <property type="entry name" value="Uridine Diphospho-n-acetylenolpyruvylglucosamine Reductase, domain 2"/>
    <property type="match status" value="1"/>
</dbReference>
<keyword evidence="4" id="KW-0560">Oxidoreductase</keyword>
<name>A0AA48GX64_9BACT</name>
<dbReference type="GO" id="GO:0016491">
    <property type="term" value="F:oxidoreductase activity"/>
    <property type="evidence" value="ECO:0007669"/>
    <property type="project" value="UniProtKB-KW"/>
</dbReference>
<dbReference type="GO" id="GO:0022904">
    <property type="term" value="P:respiratory electron transport chain"/>
    <property type="evidence" value="ECO:0007669"/>
    <property type="project" value="TreeGrafter"/>
</dbReference>
<gene>
    <name evidence="6" type="ORF">METEAL_26900</name>
</gene>
<dbReference type="InterPro" id="IPR016164">
    <property type="entry name" value="FAD-linked_Oxase-like_C"/>
</dbReference>
<dbReference type="InterPro" id="IPR016167">
    <property type="entry name" value="FAD-bd_PCMH_sub1"/>
</dbReference>
<evidence type="ECO:0000256" key="1">
    <source>
        <dbReference type="ARBA" id="ARBA00001974"/>
    </source>
</evidence>
<dbReference type="Gene3D" id="3.30.70.2190">
    <property type="match status" value="1"/>
</dbReference>
<dbReference type="InterPro" id="IPR016169">
    <property type="entry name" value="FAD-bd_PCMH_sub2"/>
</dbReference>
<dbReference type="Pfam" id="PF01565">
    <property type="entry name" value="FAD_binding_4"/>
    <property type="match status" value="1"/>
</dbReference>
<evidence type="ECO:0000259" key="5">
    <source>
        <dbReference type="PROSITE" id="PS51387"/>
    </source>
</evidence>
<reference evidence="7" key="1">
    <citation type="journal article" date="2023" name="Int. J. Syst. Evol. Microbiol.">
        <title>Mesoterricola silvestris gen. nov., sp. nov., Mesoterricola sediminis sp. nov., Geothrix oryzae sp. nov., Geothrix edaphica sp. nov., Geothrix rubra sp. nov., and Geothrix limicola sp. nov., six novel members of Acidobacteriota isolated from soils.</title>
        <authorList>
            <person name="Itoh H."/>
            <person name="Sugisawa Y."/>
            <person name="Mise K."/>
            <person name="Xu Z."/>
            <person name="Kuniyasu M."/>
            <person name="Ushijima N."/>
            <person name="Kawano K."/>
            <person name="Kobayashi E."/>
            <person name="Shiratori Y."/>
            <person name="Masuda Y."/>
            <person name="Senoo K."/>
        </authorList>
    </citation>
    <scope>NUCLEOTIDE SEQUENCE [LARGE SCALE GENOMIC DNA]</scope>
    <source>
        <strain evidence="7">W79</strain>
    </source>
</reference>
<keyword evidence="7" id="KW-1185">Reference proteome</keyword>
<dbReference type="PANTHER" id="PTHR43716">
    <property type="entry name" value="D-2-HYDROXYGLUTARATE DEHYDROGENASE, MITOCHONDRIAL"/>
    <property type="match status" value="1"/>
</dbReference>
<dbReference type="InterPro" id="IPR006094">
    <property type="entry name" value="Oxid_FAD_bind_N"/>
</dbReference>
<dbReference type="AlphaFoldDB" id="A0AA48GX64"/>
<comment type="cofactor">
    <cofactor evidence="1">
        <name>FAD</name>
        <dbReference type="ChEBI" id="CHEBI:57692"/>
    </cofactor>
</comment>
<dbReference type="PROSITE" id="PS51387">
    <property type="entry name" value="FAD_PCMH"/>
    <property type="match status" value="1"/>
</dbReference>
<dbReference type="Pfam" id="PF02913">
    <property type="entry name" value="FAD-oxidase_C"/>
    <property type="match status" value="1"/>
</dbReference>